<feature type="domain" description="RNA 3'-terminal phosphate cyclase insert" evidence="6">
    <location>
        <begin position="178"/>
        <end position="278"/>
    </location>
</feature>
<dbReference type="InterPro" id="IPR023797">
    <property type="entry name" value="RNA3'_phos_cyclase_dom"/>
</dbReference>
<dbReference type="Proteomes" id="UP001628156">
    <property type="component" value="Unassembled WGS sequence"/>
</dbReference>
<accession>A0ABQ0D8C1</accession>
<dbReference type="NCBIfam" id="TIGR03400">
    <property type="entry name" value="18S_RNA_Rcl1p"/>
    <property type="match status" value="1"/>
</dbReference>
<reference evidence="7 8" key="1">
    <citation type="journal article" date="2019" name="PLoS Negl. Trop. Dis.">
        <title>Whole genome sequencing of Entamoeba nuttalli reveals mammalian host-related molecular signatures and a novel octapeptide-repeat surface protein.</title>
        <authorList>
            <person name="Tanaka M."/>
            <person name="Makiuchi T."/>
            <person name="Komiyama T."/>
            <person name="Shiina T."/>
            <person name="Osaki K."/>
            <person name="Tachibana H."/>
        </authorList>
    </citation>
    <scope>NUCLEOTIDE SEQUENCE [LARGE SCALE GENOMIC DNA]</scope>
    <source>
        <strain evidence="7 8">P19-061405</strain>
    </source>
</reference>
<evidence type="ECO:0000256" key="4">
    <source>
        <dbReference type="ARBA" id="ARBA00023242"/>
    </source>
</evidence>
<proteinExistence type="inferred from homology"/>
<gene>
    <name evidence="7" type="ORF">ENUP19_0013G0031</name>
</gene>
<comment type="similarity">
    <text evidence="2">Belongs to the RNA 3'-terminal cyclase family. Type 2 subfamily.</text>
</comment>
<evidence type="ECO:0000259" key="5">
    <source>
        <dbReference type="Pfam" id="PF01137"/>
    </source>
</evidence>
<protein>
    <recommendedName>
        <fullName evidence="9">RNA 3'-terminal phosphate cyclase-like protein</fullName>
    </recommendedName>
</protein>
<evidence type="ECO:0000256" key="1">
    <source>
        <dbReference type="ARBA" id="ARBA00004604"/>
    </source>
</evidence>
<keyword evidence="8" id="KW-1185">Reference proteome</keyword>
<evidence type="ECO:0000259" key="6">
    <source>
        <dbReference type="Pfam" id="PF05189"/>
    </source>
</evidence>
<dbReference type="InterPro" id="IPR000228">
    <property type="entry name" value="RNA3'_term_phos_cyc"/>
</dbReference>
<dbReference type="PANTHER" id="PTHR11096:SF1">
    <property type="entry name" value="RNA 3'-TERMINAL PHOSPHATE CYCLASE-LIKE PROTEIN"/>
    <property type="match status" value="1"/>
</dbReference>
<dbReference type="InterPro" id="IPR013792">
    <property type="entry name" value="RNA3'P_cycl/enolpyr_Trfase_a/b"/>
</dbReference>
<evidence type="ECO:0000256" key="3">
    <source>
        <dbReference type="ARBA" id="ARBA00022517"/>
    </source>
</evidence>
<dbReference type="Gene3D" id="3.30.360.20">
    <property type="entry name" value="RNA 3'-terminal phosphate cyclase, insert domain"/>
    <property type="match status" value="1"/>
</dbReference>
<dbReference type="SUPFAM" id="SSF55205">
    <property type="entry name" value="EPT/RTPC-like"/>
    <property type="match status" value="1"/>
</dbReference>
<evidence type="ECO:0008006" key="9">
    <source>
        <dbReference type="Google" id="ProtNLM"/>
    </source>
</evidence>
<dbReference type="Pfam" id="PF05189">
    <property type="entry name" value="RTC_insert"/>
    <property type="match status" value="1"/>
</dbReference>
<sequence length="357" mass="38720">MAIELKGAKAFRYRIVLSTLLGQTIRITSIREQDSNPGIRDYEVDFLKLVSEVTSGAQIDIGKDGTSILYKPGIVNGGNFQHTCNNGRSLGYYVVPLLLILPFGKGSTTITLNGITNGNDDLSIDLIRSTTIPLIQKFGIEEDMLNVKVIKRGAPPVGDGEVLINSSIIKQLNPINLTEQGLVRSIRGVAYSTKTSPQMSNRMGEASKGILSQYLQDVYITTDHWKGKEAGTSPGYGVILTASTTNGNIISTELFGEAGNVPEDIGQKVACGLLREIETGGCIDSMHQPWLFILMTLCSEDVSKLRCGDLTAQAVECLRTIKALTGVTFQAQWDEKTKTSLLSCIGIGFCNLSRKIH</sequence>
<dbReference type="EMBL" id="BAAFRS010000013">
    <property type="protein sequence ID" value="GAB1219100.1"/>
    <property type="molecule type" value="Genomic_DNA"/>
</dbReference>
<evidence type="ECO:0000256" key="2">
    <source>
        <dbReference type="ARBA" id="ARBA00007089"/>
    </source>
</evidence>
<comment type="subcellular location">
    <subcellularLocation>
        <location evidence="1">Nucleus</location>
        <location evidence="1">Nucleolus</location>
    </subcellularLocation>
</comment>
<keyword evidence="3" id="KW-0690">Ribosome biogenesis</keyword>
<organism evidence="7 8">
    <name type="scientific">Entamoeba nuttalli</name>
    <dbReference type="NCBI Taxonomy" id="412467"/>
    <lineage>
        <taxon>Eukaryota</taxon>
        <taxon>Amoebozoa</taxon>
        <taxon>Evosea</taxon>
        <taxon>Archamoebae</taxon>
        <taxon>Mastigamoebida</taxon>
        <taxon>Entamoebidae</taxon>
        <taxon>Entamoeba</taxon>
    </lineage>
</organism>
<feature type="domain" description="RNA 3'-terminal phosphate cyclase" evidence="5">
    <location>
        <begin position="5"/>
        <end position="330"/>
    </location>
</feature>
<dbReference type="InterPro" id="IPR036553">
    <property type="entry name" value="RPTC_insert"/>
</dbReference>
<dbReference type="InterPro" id="IPR013791">
    <property type="entry name" value="RNA3'-term_phos_cycl_insert"/>
</dbReference>
<dbReference type="Pfam" id="PF01137">
    <property type="entry name" value="RTC"/>
    <property type="match status" value="1"/>
</dbReference>
<comment type="caution">
    <text evidence="7">The sequence shown here is derived from an EMBL/GenBank/DDBJ whole genome shotgun (WGS) entry which is preliminary data.</text>
</comment>
<dbReference type="InterPro" id="IPR016443">
    <property type="entry name" value="RNA3'_term_phos_cyc_type_2"/>
</dbReference>
<dbReference type="PANTHER" id="PTHR11096">
    <property type="entry name" value="RNA 3' TERMINAL PHOSPHATE CYCLASE"/>
    <property type="match status" value="1"/>
</dbReference>
<name>A0ABQ0D8C1_9EUKA</name>
<evidence type="ECO:0000313" key="8">
    <source>
        <dbReference type="Proteomes" id="UP001628156"/>
    </source>
</evidence>
<dbReference type="Gene3D" id="3.65.10.20">
    <property type="entry name" value="RNA 3'-terminal phosphate cyclase domain"/>
    <property type="match status" value="1"/>
</dbReference>
<keyword evidence="4" id="KW-0539">Nucleus</keyword>
<evidence type="ECO:0000313" key="7">
    <source>
        <dbReference type="EMBL" id="GAB1219100.1"/>
    </source>
</evidence>
<dbReference type="InterPro" id="IPR037136">
    <property type="entry name" value="RNA3'_phos_cyclase_dom_sf"/>
</dbReference>
<dbReference type="PIRSF" id="PIRSF005378">
    <property type="entry name" value="RNA3'_term_phos_cycl_euk"/>
    <property type="match status" value="1"/>
</dbReference>